<proteinExistence type="predicted"/>
<evidence type="ECO:0000313" key="2">
    <source>
        <dbReference type="EMBL" id="CAH0994592.1"/>
    </source>
</evidence>
<keyword evidence="3" id="KW-1185">Reference proteome</keyword>
<gene>
    <name evidence="2" type="ORF">EMA8858_00702</name>
</gene>
<name>A0ABN8ENX9_9BACT</name>
<feature type="chain" id="PRO_5047434666" description="Por secretion system C-terminal sorting domain-containing protein" evidence="1">
    <location>
        <begin position="28"/>
        <end position="135"/>
    </location>
</feature>
<sequence length="135" mass="14785">MKTNTKNIIKALAIVLTLATATTEGMAQKAASGKVSSSAKVSNLSVQDMGSLRFKLAFENPLRQKTTIYLVDKENNVFFNEYAGGDAQYVKAFNLSNLSDGKYTFVVESGNDKLTKDFVIKTQTFRGISLASNRK</sequence>
<accession>A0ABN8ENX9</accession>
<dbReference type="RefSeq" id="WP_238804476.1">
    <property type="nucleotide sequence ID" value="NZ_CAKLPY010000001.1"/>
</dbReference>
<comment type="caution">
    <text evidence="2">The sequence shown here is derived from an EMBL/GenBank/DDBJ whole genome shotgun (WGS) entry which is preliminary data.</text>
</comment>
<feature type="signal peptide" evidence="1">
    <location>
        <begin position="1"/>
        <end position="27"/>
    </location>
</feature>
<keyword evidence="1" id="KW-0732">Signal</keyword>
<organism evidence="2 3">
    <name type="scientific">Emticicia aquatica</name>
    <dbReference type="NCBI Taxonomy" id="1681835"/>
    <lineage>
        <taxon>Bacteria</taxon>
        <taxon>Pseudomonadati</taxon>
        <taxon>Bacteroidota</taxon>
        <taxon>Cytophagia</taxon>
        <taxon>Cytophagales</taxon>
        <taxon>Leadbetterellaceae</taxon>
        <taxon>Emticicia</taxon>
    </lineage>
</organism>
<evidence type="ECO:0000313" key="3">
    <source>
        <dbReference type="Proteomes" id="UP000837932"/>
    </source>
</evidence>
<evidence type="ECO:0000256" key="1">
    <source>
        <dbReference type="SAM" id="SignalP"/>
    </source>
</evidence>
<evidence type="ECO:0008006" key="4">
    <source>
        <dbReference type="Google" id="ProtNLM"/>
    </source>
</evidence>
<dbReference type="Proteomes" id="UP000837932">
    <property type="component" value="Unassembled WGS sequence"/>
</dbReference>
<reference evidence="2" key="1">
    <citation type="submission" date="2021-12" db="EMBL/GenBank/DDBJ databases">
        <authorList>
            <person name="Rodrigo-Torres L."/>
            <person name="Arahal R. D."/>
            <person name="Lucena T."/>
        </authorList>
    </citation>
    <scope>NUCLEOTIDE SEQUENCE</scope>
    <source>
        <strain evidence="2">CECT 8858</strain>
    </source>
</reference>
<protein>
    <recommendedName>
        <fullName evidence="4">Por secretion system C-terminal sorting domain-containing protein</fullName>
    </recommendedName>
</protein>
<dbReference type="EMBL" id="CAKLPY010000001">
    <property type="protein sequence ID" value="CAH0994592.1"/>
    <property type="molecule type" value="Genomic_DNA"/>
</dbReference>